<sequence length="175" mass="19393">MQRTPFDQMHCSVARTIDVLGEWWTPLIVRDLALGISRFDRIQRDLGISRKVLAQRLAALEEHGVVTRVAYQEHPPRHDYWLTEKGAELAMVLLAMQAWGDRWTAGAEGPPVVMRHERCGHDTTATVSCSCCGEPLNLLELTPRVGPGGRQARGTHEIPAALAELQRQRAQAAGG</sequence>
<comment type="caution">
    <text evidence="5">The sequence shown here is derived from an EMBL/GenBank/DDBJ whole genome shotgun (WGS) entry which is preliminary data.</text>
</comment>
<dbReference type="Gene3D" id="1.10.10.10">
    <property type="entry name" value="Winged helix-like DNA-binding domain superfamily/Winged helix DNA-binding domain"/>
    <property type="match status" value="1"/>
</dbReference>
<feature type="domain" description="HTH hxlR-type" evidence="4">
    <location>
        <begin position="11"/>
        <end position="108"/>
    </location>
</feature>
<keyword evidence="1" id="KW-0805">Transcription regulation</keyword>
<organism evidence="5 6">
    <name type="scientific">Patulibacter medicamentivorans</name>
    <dbReference type="NCBI Taxonomy" id="1097667"/>
    <lineage>
        <taxon>Bacteria</taxon>
        <taxon>Bacillati</taxon>
        <taxon>Actinomycetota</taxon>
        <taxon>Thermoleophilia</taxon>
        <taxon>Solirubrobacterales</taxon>
        <taxon>Patulibacteraceae</taxon>
        <taxon>Patulibacter</taxon>
    </lineage>
</organism>
<dbReference type="Proteomes" id="UP000005143">
    <property type="component" value="Unassembled WGS sequence"/>
</dbReference>
<dbReference type="PANTHER" id="PTHR33204">
    <property type="entry name" value="TRANSCRIPTIONAL REGULATOR, MARR FAMILY"/>
    <property type="match status" value="1"/>
</dbReference>
<protein>
    <submittedName>
        <fullName evidence="5">Transcriptional regulator HxlR family</fullName>
    </submittedName>
</protein>
<dbReference type="InterPro" id="IPR002577">
    <property type="entry name" value="HTH_HxlR"/>
</dbReference>
<dbReference type="GO" id="GO:0003677">
    <property type="term" value="F:DNA binding"/>
    <property type="evidence" value="ECO:0007669"/>
    <property type="project" value="UniProtKB-KW"/>
</dbReference>
<accession>H0E4S9</accession>
<dbReference type="SUPFAM" id="SSF46785">
    <property type="entry name" value="Winged helix' DNA-binding domain"/>
    <property type="match status" value="1"/>
</dbReference>
<dbReference type="AlphaFoldDB" id="H0E4S9"/>
<evidence type="ECO:0000256" key="3">
    <source>
        <dbReference type="ARBA" id="ARBA00023163"/>
    </source>
</evidence>
<dbReference type="OrthoDB" id="3526217at2"/>
<dbReference type="RefSeq" id="WP_007573608.1">
    <property type="nucleotide sequence ID" value="NZ_AGUD01000118.1"/>
</dbReference>
<name>H0E4S9_9ACTN</name>
<reference evidence="5 6" key="1">
    <citation type="journal article" date="2013" name="Biodegradation">
        <title>Quantitative proteomic analysis of ibuprofen-degrading Patulibacter sp. strain I11.</title>
        <authorList>
            <person name="Almeida B."/>
            <person name="Kjeldal H."/>
            <person name="Lolas I."/>
            <person name="Knudsen A.D."/>
            <person name="Carvalho G."/>
            <person name="Nielsen K.L."/>
            <person name="Barreto Crespo M.T."/>
            <person name="Stensballe A."/>
            <person name="Nielsen J.L."/>
        </authorList>
    </citation>
    <scope>NUCLEOTIDE SEQUENCE [LARGE SCALE GENOMIC DNA]</scope>
    <source>
        <strain evidence="5 6">I11</strain>
    </source>
</reference>
<proteinExistence type="predicted"/>
<evidence type="ECO:0000313" key="5">
    <source>
        <dbReference type="EMBL" id="EHN11315.1"/>
    </source>
</evidence>
<dbReference type="Pfam" id="PF01638">
    <property type="entry name" value="HxlR"/>
    <property type="match status" value="1"/>
</dbReference>
<gene>
    <name evidence="5" type="ORF">PAI11_18100</name>
</gene>
<keyword evidence="6" id="KW-1185">Reference proteome</keyword>
<evidence type="ECO:0000256" key="2">
    <source>
        <dbReference type="ARBA" id="ARBA00023125"/>
    </source>
</evidence>
<dbReference type="PANTHER" id="PTHR33204:SF18">
    <property type="entry name" value="TRANSCRIPTIONAL REGULATORY PROTEIN"/>
    <property type="match status" value="1"/>
</dbReference>
<dbReference type="InterPro" id="IPR036390">
    <property type="entry name" value="WH_DNA-bd_sf"/>
</dbReference>
<keyword evidence="2" id="KW-0238">DNA-binding</keyword>
<dbReference type="PROSITE" id="PS51118">
    <property type="entry name" value="HTH_HXLR"/>
    <property type="match status" value="1"/>
</dbReference>
<dbReference type="InterPro" id="IPR036388">
    <property type="entry name" value="WH-like_DNA-bd_sf"/>
</dbReference>
<keyword evidence="3" id="KW-0804">Transcription</keyword>
<evidence type="ECO:0000313" key="6">
    <source>
        <dbReference type="Proteomes" id="UP000005143"/>
    </source>
</evidence>
<evidence type="ECO:0000256" key="1">
    <source>
        <dbReference type="ARBA" id="ARBA00023015"/>
    </source>
</evidence>
<evidence type="ECO:0000259" key="4">
    <source>
        <dbReference type="PROSITE" id="PS51118"/>
    </source>
</evidence>
<dbReference type="EMBL" id="AGUD01000118">
    <property type="protein sequence ID" value="EHN11315.1"/>
    <property type="molecule type" value="Genomic_DNA"/>
</dbReference>